<keyword evidence="3" id="KW-1185">Reference proteome</keyword>
<feature type="signal peptide" evidence="1">
    <location>
        <begin position="1"/>
        <end position="20"/>
    </location>
</feature>
<name>V7ICI0_EIKCO</name>
<dbReference type="RefSeq" id="WP_023886837.1">
    <property type="nucleotide sequence ID" value="NZ_KI635562.1"/>
</dbReference>
<dbReference type="HOGENOM" id="CLU_109321_1_0_4"/>
<evidence type="ECO:0000313" key="3">
    <source>
        <dbReference type="Proteomes" id="UP000018554"/>
    </source>
</evidence>
<dbReference type="Proteomes" id="UP000018554">
    <property type="component" value="Unassembled WGS sequence"/>
</dbReference>
<dbReference type="PIRSF" id="PIRSF016481">
    <property type="entry name" value="Pilus_assembly_PilP"/>
    <property type="match status" value="1"/>
</dbReference>
<gene>
    <name evidence="2" type="ORF">HMPREF1177_00750</name>
</gene>
<dbReference type="Gene3D" id="2.30.30.830">
    <property type="match status" value="1"/>
</dbReference>
<dbReference type="InterPro" id="IPR007446">
    <property type="entry name" value="PilP"/>
</dbReference>
<dbReference type="PROSITE" id="PS51257">
    <property type="entry name" value="PROKAR_LIPOPROTEIN"/>
    <property type="match status" value="1"/>
</dbReference>
<dbReference type="PATRIC" id="fig|1073362.3.peg.856"/>
<protein>
    <recommendedName>
        <fullName evidence="4">Pilus assembly protein PilP</fullName>
    </recommendedName>
</protein>
<comment type="caution">
    <text evidence="2">The sequence shown here is derived from an EMBL/GenBank/DDBJ whole genome shotgun (WGS) entry which is preliminary data.</text>
</comment>
<evidence type="ECO:0000313" key="2">
    <source>
        <dbReference type="EMBL" id="ETA83563.1"/>
    </source>
</evidence>
<reference evidence="2 3" key="1">
    <citation type="submission" date="2013-11" db="EMBL/GenBank/DDBJ databases">
        <title>The Genome Sequence of Eikenella corrodens CC92I.</title>
        <authorList>
            <consortium name="The Broad Institute Genomics Platform"/>
            <person name="Earl A."/>
            <person name="Allen-Vercoe E."/>
            <person name="Daigneault M."/>
            <person name="Young S.K."/>
            <person name="Zeng Q."/>
            <person name="Gargeya S."/>
            <person name="Fitzgerald M."/>
            <person name="Abouelleil A."/>
            <person name="Alvarado L."/>
            <person name="Chapman S.B."/>
            <person name="Gainer-Dewar J."/>
            <person name="Goldberg J."/>
            <person name="Griggs A."/>
            <person name="Gujja S."/>
            <person name="Hansen M."/>
            <person name="Howarth C."/>
            <person name="Imamovic A."/>
            <person name="Ireland A."/>
            <person name="Larimer J."/>
            <person name="McCowan C."/>
            <person name="Murphy C."/>
            <person name="Pearson M."/>
            <person name="Poon T.W."/>
            <person name="Priest M."/>
            <person name="Roberts A."/>
            <person name="Saif S."/>
            <person name="Shea T."/>
            <person name="Sykes S."/>
            <person name="Wortman J."/>
            <person name="Nusbaum C."/>
            <person name="Birren B."/>
        </authorList>
    </citation>
    <scope>NUCLEOTIDE SEQUENCE [LARGE SCALE GENOMIC DNA]</scope>
    <source>
        <strain evidence="2 3">CC92I</strain>
    </source>
</reference>
<dbReference type="Pfam" id="PF04351">
    <property type="entry name" value="PilP"/>
    <property type="match status" value="1"/>
</dbReference>
<evidence type="ECO:0008006" key="4">
    <source>
        <dbReference type="Google" id="ProtNLM"/>
    </source>
</evidence>
<dbReference type="EMBL" id="AZGQ01000004">
    <property type="protein sequence ID" value="ETA83563.1"/>
    <property type="molecule type" value="Genomic_DNA"/>
</dbReference>
<feature type="chain" id="PRO_5004762638" description="Pilus assembly protein PilP" evidence="1">
    <location>
        <begin position="21"/>
        <end position="178"/>
    </location>
</feature>
<evidence type="ECO:0000256" key="1">
    <source>
        <dbReference type="SAM" id="SignalP"/>
    </source>
</evidence>
<sequence length="178" mass="19782">MKKNILWCSAIFLLTACSLTEGNLQQWMDNAQAEAKSKVRQPQIPTISKSPEYVDPVINGLNIFDPKRLRVNQQSGINAPNPDRPKEILENFSLESLRYVGSIKRGGQVSAFVEAGGHTYTVRVGNYLGQNYGQITAITPDKLILSEVTEDSYGAWQRRTAELELNTTPDASNQSKPN</sequence>
<keyword evidence="1" id="KW-0732">Signal</keyword>
<accession>V7ICI0</accession>
<organism evidence="2 3">
    <name type="scientific">Eikenella corrodens CC92I</name>
    <dbReference type="NCBI Taxonomy" id="1073362"/>
    <lineage>
        <taxon>Bacteria</taxon>
        <taxon>Pseudomonadati</taxon>
        <taxon>Pseudomonadota</taxon>
        <taxon>Betaproteobacteria</taxon>
        <taxon>Neisseriales</taxon>
        <taxon>Neisseriaceae</taxon>
        <taxon>Eikenella</taxon>
    </lineage>
</organism>
<proteinExistence type="predicted"/>
<dbReference type="AlphaFoldDB" id="V7ICI0"/>